<dbReference type="EC" id="5.6.2.4" evidence="8"/>
<dbReference type="SMART" id="SM00487">
    <property type="entry name" value="DEXDc"/>
    <property type="match status" value="1"/>
</dbReference>
<organism evidence="13 14">
    <name type="scientific">Pycnoporus cinnabarinus</name>
    <name type="common">Cinnabar-red polypore</name>
    <name type="synonym">Trametes cinnabarina</name>
    <dbReference type="NCBI Taxonomy" id="5643"/>
    <lineage>
        <taxon>Eukaryota</taxon>
        <taxon>Fungi</taxon>
        <taxon>Dikarya</taxon>
        <taxon>Basidiomycota</taxon>
        <taxon>Agaricomycotina</taxon>
        <taxon>Agaricomycetes</taxon>
        <taxon>Polyporales</taxon>
        <taxon>Polyporaceae</taxon>
        <taxon>Trametes</taxon>
    </lineage>
</organism>
<evidence type="ECO:0000256" key="1">
    <source>
        <dbReference type="ARBA" id="ARBA00005446"/>
    </source>
</evidence>
<dbReference type="AlphaFoldDB" id="A0A060SFF7"/>
<dbReference type="GO" id="GO:0016787">
    <property type="term" value="F:hydrolase activity"/>
    <property type="evidence" value="ECO:0007669"/>
    <property type="project" value="UniProtKB-KW"/>
</dbReference>
<dbReference type="Pfam" id="PF00271">
    <property type="entry name" value="Helicase_C"/>
    <property type="match status" value="1"/>
</dbReference>
<dbReference type="FunFam" id="3.40.50.300:FF:001389">
    <property type="entry name" value="ATP-dependent DNA helicase RecQ"/>
    <property type="match status" value="1"/>
</dbReference>
<dbReference type="Gene3D" id="3.40.50.300">
    <property type="entry name" value="P-loop containing nucleotide triphosphate hydrolases"/>
    <property type="match status" value="2"/>
</dbReference>
<dbReference type="GO" id="GO:0000724">
    <property type="term" value="P:double-strand break repair via homologous recombination"/>
    <property type="evidence" value="ECO:0007669"/>
    <property type="project" value="TreeGrafter"/>
</dbReference>
<evidence type="ECO:0000256" key="9">
    <source>
        <dbReference type="SAM" id="Coils"/>
    </source>
</evidence>
<comment type="catalytic activity">
    <reaction evidence="7">
        <text>Couples ATP hydrolysis with the unwinding of duplex DNA by translocating in the 3'-5' direction.</text>
        <dbReference type="EC" id="5.6.2.4"/>
    </reaction>
</comment>
<dbReference type="InterPro" id="IPR011545">
    <property type="entry name" value="DEAD/DEAH_box_helicase_dom"/>
</dbReference>
<feature type="compositionally biased region" description="Acidic residues" evidence="10">
    <location>
        <begin position="659"/>
        <end position="673"/>
    </location>
</feature>
<dbReference type="PANTHER" id="PTHR13710">
    <property type="entry name" value="DNA HELICASE RECQ FAMILY MEMBER"/>
    <property type="match status" value="1"/>
</dbReference>
<dbReference type="PROSITE" id="PS00690">
    <property type="entry name" value="DEAH_ATP_HELICASE"/>
    <property type="match status" value="1"/>
</dbReference>
<feature type="compositionally biased region" description="Low complexity" evidence="10">
    <location>
        <begin position="729"/>
        <end position="740"/>
    </location>
</feature>
<dbReference type="SMART" id="SM00490">
    <property type="entry name" value="HELICc"/>
    <property type="match status" value="1"/>
</dbReference>
<feature type="domain" description="Helicase C-terminal" evidence="12">
    <location>
        <begin position="274"/>
        <end position="421"/>
    </location>
</feature>
<comment type="similarity">
    <text evidence="1">Belongs to the helicase family. RecQ subfamily.</text>
</comment>
<dbReference type="InterPro" id="IPR036388">
    <property type="entry name" value="WH-like_DNA-bd_sf"/>
</dbReference>
<feature type="region of interest" description="Disordered" evidence="10">
    <location>
        <begin position="611"/>
        <end position="740"/>
    </location>
</feature>
<evidence type="ECO:0000256" key="6">
    <source>
        <dbReference type="ARBA" id="ARBA00023235"/>
    </source>
</evidence>
<keyword evidence="14" id="KW-1185">Reference proteome</keyword>
<evidence type="ECO:0000256" key="10">
    <source>
        <dbReference type="SAM" id="MobiDB-lite"/>
    </source>
</evidence>
<dbReference type="InterPro" id="IPR002464">
    <property type="entry name" value="DNA/RNA_helicase_DEAH_CS"/>
</dbReference>
<evidence type="ECO:0000256" key="4">
    <source>
        <dbReference type="ARBA" id="ARBA00022840"/>
    </source>
</evidence>
<evidence type="ECO:0000256" key="2">
    <source>
        <dbReference type="ARBA" id="ARBA00022741"/>
    </source>
</evidence>
<evidence type="ECO:0000313" key="14">
    <source>
        <dbReference type="Proteomes" id="UP000029665"/>
    </source>
</evidence>
<keyword evidence="4" id="KW-0067">ATP-binding</keyword>
<dbReference type="OMA" id="HLETICN"/>
<dbReference type="GO" id="GO:0003677">
    <property type="term" value="F:DNA binding"/>
    <property type="evidence" value="ECO:0007669"/>
    <property type="project" value="UniProtKB-KW"/>
</dbReference>
<dbReference type="SUPFAM" id="SSF52540">
    <property type="entry name" value="P-loop containing nucleoside triphosphate hydrolases"/>
    <property type="match status" value="1"/>
</dbReference>
<evidence type="ECO:0000256" key="3">
    <source>
        <dbReference type="ARBA" id="ARBA00022801"/>
    </source>
</evidence>
<dbReference type="InterPro" id="IPR001650">
    <property type="entry name" value="Helicase_C-like"/>
</dbReference>
<evidence type="ECO:0000256" key="7">
    <source>
        <dbReference type="ARBA" id="ARBA00034617"/>
    </source>
</evidence>
<feature type="coiled-coil region" evidence="9">
    <location>
        <begin position="26"/>
        <end position="60"/>
    </location>
</feature>
<accession>A0A060SFF7</accession>
<keyword evidence="2" id="KW-0547">Nucleotide-binding</keyword>
<comment type="caution">
    <text evidence="13">The sequence shown here is derived from an EMBL/GenBank/DDBJ whole genome shotgun (WGS) entry which is preliminary data.</text>
</comment>
<sequence>MLGRTTTQSTASSIFQIDAEDDIKEIEEAKVQRAQLDALIKTLEQERQDLLNEIRNTQRSSYSASKGQGKAGNIDYMGEFDWSDALRAKMKAVFGFNNFRLCQEGICNASMDGRDIVGIMPTGGGKSLGYQLPALMVSGCTIVISPLLSLIADQIMHLHEADIDAVMLTGATPKDESMRIYRRLQEMASGASNAPDLKLCYVTPEKIAKSKTFTSALEKLYRVNKLARFVIDEAHCVSQQGHDFRPDYQKLSILRQLFPNVPILALSATCPPIVLRDLLKTLRMPAPVSGTAATPTGTDAEQVANDLYEKSDRKILTGVYHADIRDNVKQRLHEQWRNGKVKVVCATIAFGLGIDKGDVRFVLHHTKSLDGFYQESGRAGRDGKDADCILYYRSQDATRIASMTCGDHNGKEKVLSMLKFASDLEECRKIQFARYFSESSNLSINSWETAEEGALTRCGHCDNCTRPPESIECRYVRLPAWQILRIAGSQQATMAQLSDLARGLGGASAGAAGGGVKGRGKVRGKEKVAVDLEEVAGGKVELSKEQTEVLCVRLLVDGYLEMSFSPTAYSVNVYLKPSTKATRFTRFSREDIEQGKGPEFTGVFLKKGAKRKGATAGASSSKKAGKEEQTAEGKGTSMNAKMTPSSSKSRGKRKRESFDDIDEDEEEIEEDSDLGSLEDFIAPNSDEDEEDADMEWRTSLRGVTHSSRPAAKKPRRSYIRAAGSSGWTSPSPDIIEISSD</sequence>
<dbReference type="InterPro" id="IPR027417">
    <property type="entry name" value="P-loop_NTPase"/>
</dbReference>
<dbReference type="InterPro" id="IPR032284">
    <property type="entry name" value="RecQ_Zn-bd"/>
</dbReference>
<dbReference type="Pfam" id="PF00270">
    <property type="entry name" value="DEAD"/>
    <property type="match status" value="1"/>
</dbReference>
<evidence type="ECO:0000313" key="13">
    <source>
        <dbReference type="EMBL" id="CDO71133.1"/>
    </source>
</evidence>
<evidence type="ECO:0000259" key="11">
    <source>
        <dbReference type="PROSITE" id="PS51192"/>
    </source>
</evidence>
<dbReference type="Gene3D" id="1.10.10.10">
    <property type="entry name" value="Winged helix-like DNA-binding domain superfamily/Winged helix DNA-binding domain"/>
    <property type="match status" value="1"/>
</dbReference>
<dbReference type="EMBL" id="CCBP010000098">
    <property type="protein sequence ID" value="CDO71133.1"/>
    <property type="molecule type" value="Genomic_DNA"/>
</dbReference>
<proteinExistence type="inferred from homology"/>
<dbReference type="Proteomes" id="UP000029665">
    <property type="component" value="Unassembled WGS sequence"/>
</dbReference>
<dbReference type="GO" id="GO:0005524">
    <property type="term" value="F:ATP binding"/>
    <property type="evidence" value="ECO:0007669"/>
    <property type="project" value="UniProtKB-KW"/>
</dbReference>
<keyword evidence="9" id="KW-0175">Coiled coil</keyword>
<dbReference type="Pfam" id="PF16124">
    <property type="entry name" value="RecQ_Zn_bind"/>
    <property type="match status" value="1"/>
</dbReference>
<dbReference type="GO" id="GO:0043138">
    <property type="term" value="F:3'-5' DNA helicase activity"/>
    <property type="evidence" value="ECO:0007669"/>
    <property type="project" value="UniProtKB-EC"/>
</dbReference>
<dbReference type="OrthoDB" id="10261556at2759"/>
<keyword evidence="5" id="KW-0238">DNA-binding</keyword>
<dbReference type="GO" id="GO:0005737">
    <property type="term" value="C:cytoplasm"/>
    <property type="evidence" value="ECO:0007669"/>
    <property type="project" value="TreeGrafter"/>
</dbReference>
<protein>
    <recommendedName>
        <fullName evidence="8">DNA 3'-5' helicase</fullName>
        <ecNumber evidence="8">5.6.2.4</ecNumber>
    </recommendedName>
</protein>
<dbReference type="STRING" id="5643.A0A060SFF7"/>
<dbReference type="PROSITE" id="PS51194">
    <property type="entry name" value="HELICASE_CTER"/>
    <property type="match status" value="1"/>
</dbReference>
<feature type="domain" description="Helicase ATP-binding" evidence="11">
    <location>
        <begin position="107"/>
        <end position="288"/>
    </location>
</feature>
<keyword evidence="6" id="KW-0413">Isomerase</keyword>
<keyword evidence="3" id="KW-0378">Hydrolase</keyword>
<evidence type="ECO:0000256" key="5">
    <source>
        <dbReference type="ARBA" id="ARBA00023125"/>
    </source>
</evidence>
<dbReference type="HOGENOM" id="CLU_001103_12_5_1"/>
<dbReference type="GO" id="GO:0009378">
    <property type="term" value="F:four-way junction helicase activity"/>
    <property type="evidence" value="ECO:0007669"/>
    <property type="project" value="TreeGrafter"/>
</dbReference>
<evidence type="ECO:0000259" key="12">
    <source>
        <dbReference type="PROSITE" id="PS51194"/>
    </source>
</evidence>
<dbReference type="GO" id="GO:0005694">
    <property type="term" value="C:chromosome"/>
    <property type="evidence" value="ECO:0007669"/>
    <property type="project" value="TreeGrafter"/>
</dbReference>
<dbReference type="InterPro" id="IPR014001">
    <property type="entry name" value="Helicase_ATP-bd"/>
</dbReference>
<name>A0A060SFF7_PYCCI</name>
<dbReference type="PROSITE" id="PS51192">
    <property type="entry name" value="HELICASE_ATP_BIND_1"/>
    <property type="match status" value="1"/>
</dbReference>
<dbReference type="PANTHER" id="PTHR13710:SF105">
    <property type="entry name" value="ATP-DEPENDENT DNA HELICASE Q1"/>
    <property type="match status" value="1"/>
</dbReference>
<gene>
    <name evidence="13" type="ORF">BN946_scf184845.g3</name>
</gene>
<reference evidence="13" key="1">
    <citation type="submission" date="2014-01" db="EMBL/GenBank/DDBJ databases">
        <title>The genome of the white-rot fungus Pycnoporus cinnabarinus: a basidiomycete model with a versatile arsenal for lignocellulosic biomass breakdown.</title>
        <authorList>
            <person name="Levasseur A."/>
            <person name="Lomascolo A."/>
            <person name="Ruiz-Duenas F.J."/>
            <person name="Uzan E."/>
            <person name="Piumi F."/>
            <person name="Kues U."/>
            <person name="Ram A.F.J."/>
            <person name="Murat C."/>
            <person name="Haon M."/>
            <person name="Benoit I."/>
            <person name="Arfi Y."/>
            <person name="Chevret D."/>
            <person name="Drula E."/>
            <person name="Kwon M.J."/>
            <person name="Gouret P."/>
            <person name="Lesage-Meessen L."/>
            <person name="Lombard V."/>
            <person name="Mariette J."/>
            <person name="Noirot C."/>
            <person name="Park J."/>
            <person name="Patyshakuliyeva A."/>
            <person name="Wieneger R.A.B."/>
            <person name="Wosten H.A.B."/>
            <person name="Martin F."/>
            <person name="Coutinho P.M."/>
            <person name="de Vries R."/>
            <person name="Martinez A.T."/>
            <person name="Klopp C."/>
            <person name="Pontarotti P."/>
            <person name="Henrissat B."/>
            <person name="Record E."/>
        </authorList>
    </citation>
    <scope>NUCLEOTIDE SEQUENCE [LARGE SCALE GENOMIC DNA]</scope>
    <source>
        <strain evidence="13">BRFM137</strain>
    </source>
</reference>
<evidence type="ECO:0000256" key="8">
    <source>
        <dbReference type="ARBA" id="ARBA00034808"/>
    </source>
</evidence>